<proteinExistence type="predicted"/>
<gene>
    <name evidence="2" type="ORF">CAUJ_LOCUS14583</name>
</gene>
<organism evidence="2 3">
    <name type="scientific">Caenorhabditis auriculariae</name>
    <dbReference type="NCBI Taxonomy" id="2777116"/>
    <lineage>
        <taxon>Eukaryota</taxon>
        <taxon>Metazoa</taxon>
        <taxon>Ecdysozoa</taxon>
        <taxon>Nematoda</taxon>
        <taxon>Chromadorea</taxon>
        <taxon>Rhabditida</taxon>
        <taxon>Rhabditina</taxon>
        <taxon>Rhabditomorpha</taxon>
        <taxon>Rhabditoidea</taxon>
        <taxon>Rhabditidae</taxon>
        <taxon>Peloderinae</taxon>
        <taxon>Caenorhabditis</taxon>
    </lineage>
</organism>
<sequence length="355" mass="40735">MEAEIQRKLHTLKSLQESRMKREREVDQQIDKLSKKLSQELKLKQRIAEEERGEERKARESDVAVIKAQNEAYIKETKEEDFALDRAHRAEIDALKSEEKDLKKQLFDLDYRLEELELKEAESLQREVEEGERELMASTSKYEEELRKYEDELDQLSNVHEQFTKKLFGSLKSKTVNGELTSGIVELEVATNDIKDALEQIIIRSNVFNKKRAVNTGNADSAAITKIGTILLGELRQAKKMLKTLRHTIVEFKKKCMACNTEQGKTLVECLAKLAEKLSRVGDAMAHMESDIETDASVDPQPLLKAFAKLETEVCNLSLRDGAPMPYQQDFQQHYHEGRVEEVDHDSDVDSVVVL</sequence>
<dbReference type="EMBL" id="CAJGYM010000134">
    <property type="protein sequence ID" value="CAD6198677.1"/>
    <property type="molecule type" value="Genomic_DNA"/>
</dbReference>
<protein>
    <submittedName>
        <fullName evidence="2">Uncharacterized protein</fullName>
    </submittedName>
</protein>
<reference evidence="2" key="1">
    <citation type="submission" date="2020-10" db="EMBL/GenBank/DDBJ databases">
        <authorList>
            <person name="Kikuchi T."/>
        </authorList>
    </citation>
    <scope>NUCLEOTIDE SEQUENCE</scope>
    <source>
        <strain evidence="2">NKZ352</strain>
    </source>
</reference>
<keyword evidence="1" id="KW-0175">Coiled coil</keyword>
<keyword evidence="3" id="KW-1185">Reference proteome</keyword>
<feature type="coiled-coil region" evidence="1">
    <location>
        <begin position="12"/>
        <end position="50"/>
    </location>
</feature>
<dbReference type="AlphaFoldDB" id="A0A8S1HRA6"/>
<feature type="coiled-coil region" evidence="1">
    <location>
        <begin position="85"/>
        <end position="166"/>
    </location>
</feature>
<evidence type="ECO:0000256" key="1">
    <source>
        <dbReference type="SAM" id="Coils"/>
    </source>
</evidence>
<dbReference type="Proteomes" id="UP000835052">
    <property type="component" value="Unassembled WGS sequence"/>
</dbReference>
<evidence type="ECO:0000313" key="3">
    <source>
        <dbReference type="Proteomes" id="UP000835052"/>
    </source>
</evidence>
<name>A0A8S1HRA6_9PELO</name>
<evidence type="ECO:0000313" key="2">
    <source>
        <dbReference type="EMBL" id="CAD6198677.1"/>
    </source>
</evidence>
<accession>A0A8S1HRA6</accession>
<comment type="caution">
    <text evidence="2">The sequence shown here is derived from an EMBL/GenBank/DDBJ whole genome shotgun (WGS) entry which is preliminary data.</text>
</comment>